<dbReference type="EMBL" id="MTHB01000123">
    <property type="protein sequence ID" value="OXC76553.1"/>
    <property type="molecule type" value="Genomic_DNA"/>
</dbReference>
<dbReference type="AlphaFoldDB" id="A0A226WZM3"/>
<dbReference type="Proteomes" id="UP000214720">
    <property type="component" value="Unassembled WGS sequence"/>
</dbReference>
<evidence type="ECO:0000313" key="1">
    <source>
        <dbReference type="EMBL" id="OXC76553.1"/>
    </source>
</evidence>
<gene>
    <name evidence="1" type="ORF">BSU04_21290</name>
</gene>
<comment type="caution">
    <text evidence="1">The sequence shown here is derived from an EMBL/GenBank/DDBJ whole genome shotgun (WGS) entry which is preliminary data.</text>
</comment>
<name>A0A226WZM3_CABSO</name>
<protein>
    <submittedName>
        <fullName evidence="1">Uncharacterized protein</fullName>
    </submittedName>
</protein>
<organism evidence="1 2">
    <name type="scientific">Caballeronia sordidicola</name>
    <name type="common">Burkholderia sordidicola</name>
    <dbReference type="NCBI Taxonomy" id="196367"/>
    <lineage>
        <taxon>Bacteria</taxon>
        <taxon>Pseudomonadati</taxon>
        <taxon>Pseudomonadota</taxon>
        <taxon>Betaproteobacteria</taxon>
        <taxon>Burkholderiales</taxon>
        <taxon>Burkholderiaceae</taxon>
        <taxon>Caballeronia</taxon>
    </lineage>
</organism>
<proteinExistence type="predicted"/>
<evidence type="ECO:0000313" key="2">
    <source>
        <dbReference type="Proteomes" id="UP000214720"/>
    </source>
</evidence>
<reference evidence="2" key="1">
    <citation type="submission" date="2017-01" db="EMBL/GenBank/DDBJ databases">
        <title>Genome Analysis of Deinococcus marmoris KOPRI26562.</title>
        <authorList>
            <person name="Kim J.H."/>
            <person name="Oh H.-M."/>
        </authorList>
    </citation>
    <scope>NUCLEOTIDE SEQUENCE [LARGE SCALE GENOMIC DNA]</scope>
    <source>
        <strain evidence="2">PAMC 26633</strain>
    </source>
</reference>
<sequence>MAHAARAAYELPLDYPYDGHIGNIDTYLDRNPVIVSLIVRVMERACHATWLAVLRTS</sequence>
<accession>A0A226WZM3</accession>